<dbReference type="Proteomes" id="UP000501812">
    <property type="component" value="Chromosome"/>
</dbReference>
<organism evidence="1 2">
    <name type="scientific">Luteolibacter luteus</name>
    <dbReference type="NCBI Taxonomy" id="2728835"/>
    <lineage>
        <taxon>Bacteria</taxon>
        <taxon>Pseudomonadati</taxon>
        <taxon>Verrucomicrobiota</taxon>
        <taxon>Verrucomicrobiia</taxon>
        <taxon>Verrucomicrobiales</taxon>
        <taxon>Verrucomicrobiaceae</taxon>
        <taxon>Luteolibacter</taxon>
    </lineage>
</organism>
<accession>A0A858RI95</accession>
<reference evidence="1 2" key="1">
    <citation type="submission" date="2020-04" db="EMBL/GenBank/DDBJ databases">
        <title>Luteolibacter sp. G-1-1-1 isolated from soil.</title>
        <authorList>
            <person name="Dahal R.H."/>
        </authorList>
    </citation>
    <scope>NUCLEOTIDE SEQUENCE [LARGE SCALE GENOMIC DNA]</scope>
    <source>
        <strain evidence="1 2">G-1-1-1</strain>
    </source>
</reference>
<evidence type="ECO:0000313" key="2">
    <source>
        <dbReference type="Proteomes" id="UP000501812"/>
    </source>
</evidence>
<proteinExistence type="predicted"/>
<keyword evidence="2" id="KW-1185">Reference proteome</keyword>
<evidence type="ECO:0000313" key="1">
    <source>
        <dbReference type="EMBL" id="QJE95940.1"/>
    </source>
</evidence>
<keyword evidence="1" id="KW-0378">Hydrolase</keyword>
<dbReference type="PROSITE" id="PS01228">
    <property type="entry name" value="COF_1"/>
    <property type="match status" value="1"/>
</dbReference>
<dbReference type="InterPro" id="IPR036412">
    <property type="entry name" value="HAD-like_sf"/>
</dbReference>
<dbReference type="AlphaFoldDB" id="A0A858RI95"/>
<dbReference type="InterPro" id="IPR023214">
    <property type="entry name" value="HAD_sf"/>
</dbReference>
<dbReference type="Gene3D" id="3.40.50.1000">
    <property type="entry name" value="HAD superfamily/HAD-like"/>
    <property type="match status" value="2"/>
</dbReference>
<gene>
    <name evidence="1" type="ORF">HHL09_09150</name>
</gene>
<protein>
    <submittedName>
        <fullName evidence="1">HAD hydrolase family protein</fullName>
    </submittedName>
</protein>
<dbReference type="RefSeq" id="WP_169454253.1">
    <property type="nucleotide sequence ID" value="NZ_CP051774.1"/>
</dbReference>
<dbReference type="PANTHER" id="PTHR10000:SF8">
    <property type="entry name" value="HAD SUPERFAMILY HYDROLASE-LIKE, TYPE 3"/>
    <property type="match status" value="1"/>
</dbReference>
<dbReference type="GO" id="GO:0016791">
    <property type="term" value="F:phosphatase activity"/>
    <property type="evidence" value="ECO:0007669"/>
    <property type="project" value="TreeGrafter"/>
</dbReference>
<dbReference type="GO" id="GO:0005829">
    <property type="term" value="C:cytosol"/>
    <property type="evidence" value="ECO:0007669"/>
    <property type="project" value="TreeGrafter"/>
</dbReference>
<dbReference type="SUPFAM" id="SSF56784">
    <property type="entry name" value="HAD-like"/>
    <property type="match status" value="1"/>
</dbReference>
<dbReference type="PANTHER" id="PTHR10000">
    <property type="entry name" value="PHOSPHOSERINE PHOSPHATASE"/>
    <property type="match status" value="1"/>
</dbReference>
<dbReference type="EMBL" id="CP051774">
    <property type="protein sequence ID" value="QJE95940.1"/>
    <property type="molecule type" value="Genomic_DNA"/>
</dbReference>
<dbReference type="KEGG" id="luo:HHL09_09150"/>
<dbReference type="GO" id="GO:0000287">
    <property type="term" value="F:magnesium ion binding"/>
    <property type="evidence" value="ECO:0007669"/>
    <property type="project" value="TreeGrafter"/>
</dbReference>
<sequence length="267" mass="29684">MKPLESPATPGAILSFDFDGTLYSPAEHPPVSLRLFQTLERLRQERGALWGINTGRSIGHVVEGLVDARFPFTPDWVVAREREIWLPTSLGRWTPFDSWNSACEREQGEFFKEVRGILATIRHEVEEHTGATWIEQPGDPAGLVARTDEEMAWIVSRIELHAAAEPMLGWQRNSIWLRFGHKKYQKGSSLAEVARNFGLSPAQTFAIGDSHNDFEMLSPDVSGMFACPANAVPEIREHVLKGGGHACLLPHSEGCVEALEHFFGTGS</sequence>
<name>A0A858RI95_9BACT</name>
<dbReference type="Pfam" id="PF08282">
    <property type="entry name" value="Hydrolase_3"/>
    <property type="match status" value="1"/>
</dbReference>